<evidence type="ECO:0000313" key="3">
    <source>
        <dbReference type="Proteomes" id="UP000585638"/>
    </source>
</evidence>
<dbReference type="InterPro" id="IPR006311">
    <property type="entry name" value="TAT_signal"/>
</dbReference>
<feature type="chain" id="PRO_5030691634" description="DUF5666 domain-containing protein" evidence="1">
    <location>
        <begin position="31"/>
        <end position="106"/>
    </location>
</feature>
<dbReference type="RefSeq" id="WP_184867683.1">
    <property type="nucleotide sequence ID" value="NZ_BAAAWY010000041.1"/>
</dbReference>
<dbReference type="Proteomes" id="UP000585638">
    <property type="component" value="Unassembled WGS sequence"/>
</dbReference>
<evidence type="ECO:0000313" key="2">
    <source>
        <dbReference type="EMBL" id="MBB5895960.1"/>
    </source>
</evidence>
<sequence length="106" mass="10072">MNALHRRIAAAVVATAAAGALLGGTAVASAAPAVPVASASAEVSVSGTLSAVVGKIISVKTSASADVKVTLTSATKIEGSLNLDALVTVKGHQVGGSLVADLVIVG</sequence>
<gene>
    <name evidence="2" type="ORF">BJ998_007156</name>
</gene>
<accession>A0A7W9KNY1</accession>
<comment type="caution">
    <text evidence="2">The sequence shown here is derived from an EMBL/GenBank/DDBJ whole genome shotgun (WGS) entry which is preliminary data.</text>
</comment>
<keyword evidence="1" id="KW-0732">Signal</keyword>
<evidence type="ECO:0000256" key="1">
    <source>
        <dbReference type="SAM" id="SignalP"/>
    </source>
</evidence>
<proteinExistence type="predicted"/>
<dbReference type="AlphaFoldDB" id="A0A7W9KNY1"/>
<reference evidence="2 3" key="1">
    <citation type="submission" date="2020-08" db="EMBL/GenBank/DDBJ databases">
        <title>Sequencing the genomes of 1000 actinobacteria strains.</title>
        <authorList>
            <person name="Klenk H.-P."/>
        </authorList>
    </citation>
    <scope>NUCLEOTIDE SEQUENCE [LARGE SCALE GENOMIC DNA]</scope>
    <source>
        <strain evidence="2 3">DSM 43851</strain>
    </source>
</reference>
<dbReference type="EMBL" id="JACHIR010000001">
    <property type="protein sequence ID" value="MBB5895960.1"/>
    <property type="molecule type" value="Genomic_DNA"/>
</dbReference>
<name>A0A7W9KNY1_9PSEU</name>
<organism evidence="2 3">
    <name type="scientific">Kutzneria kofuensis</name>
    <dbReference type="NCBI Taxonomy" id="103725"/>
    <lineage>
        <taxon>Bacteria</taxon>
        <taxon>Bacillati</taxon>
        <taxon>Actinomycetota</taxon>
        <taxon>Actinomycetes</taxon>
        <taxon>Pseudonocardiales</taxon>
        <taxon>Pseudonocardiaceae</taxon>
        <taxon>Kutzneria</taxon>
    </lineage>
</organism>
<evidence type="ECO:0008006" key="4">
    <source>
        <dbReference type="Google" id="ProtNLM"/>
    </source>
</evidence>
<dbReference type="PROSITE" id="PS51318">
    <property type="entry name" value="TAT"/>
    <property type="match status" value="1"/>
</dbReference>
<protein>
    <recommendedName>
        <fullName evidence="4">DUF5666 domain-containing protein</fullName>
    </recommendedName>
</protein>
<keyword evidence="3" id="KW-1185">Reference proteome</keyword>
<feature type="signal peptide" evidence="1">
    <location>
        <begin position="1"/>
        <end position="30"/>
    </location>
</feature>